<evidence type="ECO:0000313" key="4">
    <source>
        <dbReference type="EMBL" id="KKW26584.1"/>
    </source>
</evidence>
<keyword evidence="1" id="KW-1133">Transmembrane helix</keyword>
<dbReference type="CDD" id="cd00118">
    <property type="entry name" value="LysM"/>
    <property type="match status" value="1"/>
</dbReference>
<evidence type="ECO:0000256" key="1">
    <source>
        <dbReference type="SAM" id="Phobius"/>
    </source>
</evidence>
<protein>
    <recommendedName>
        <fullName evidence="3">LysM domain-containing protein</fullName>
    </recommendedName>
</protein>
<dbReference type="SMART" id="SM00257">
    <property type="entry name" value="LysM"/>
    <property type="match status" value="2"/>
</dbReference>
<keyword evidence="1" id="KW-0812">Transmembrane</keyword>
<dbReference type="EMBL" id="LCRB01000003">
    <property type="protein sequence ID" value="KKW26584.1"/>
    <property type="molecule type" value="Genomic_DNA"/>
</dbReference>
<accession>A0A0G2A327</accession>
<evidence type="ECO:0000256" key="2">
    <source>
        <dbReference type="SAM" id="SignalP"/>
    </source>
</evidence>
<feature type="transmembrane region" description="Helical" evidence="1">
    <location>
        <begin position="291"/>
        <end position="317"/>
    </location>
</feature>
<dbReference type="InterPro" id="IPR018392">
    <property type="entry name" value="LysM"/>
</dbReference>
<reference evidence="4 5" key="1">
    <citation type="journal article" date="2015" name="Nature">
        <title>rRNA introns, odd ribosomes, and small enigmatic genomes across a large radiation of phyla.</title>
        <authorList>
            <person name="Brown C.T."/>
            <person name="Hug L.A."/>
            <person name="Thomas B.C."/>
            <person name="Sharon I."/>
            <person name="Castelle C.J."/>
            <person name="Singh A."/>
            <person name="Wilkins M.J."/>
            <person name="Williams K.H."/>
            <person name="Banfield J.F."/>
        </authorList>
    </citation>
    <scope>NUCLEOTIDE SEQUENCE [LARGE SCALE GENOMIC DNA]</scope>
</reference>
<gene>
    <name evidence="4" type="ORF">VF00_C0003G0014</name>
</gene>
<feature type="chain" id="PRO_5002541874" description="LysM domain-containing protein" evidence="2">
    <location>
        <begin position="28"/>
        <end position="466"/>
    </location>
</feature>
<dbReference type="AlphaFoldDB" id="A0A0G2A327"/>
<feature type="domain" description="LysM" evidence="3">
    <location>
        <begin position="334"/>
        <end position="378"/>
    </location>
</feature>
<proteinExistence type="predicted"/>
<dbReference type="Gene3D" id="3.10.350.10">
    <property type="entry name" value="LysM domain"/>
    <property type="match status" value="1"/>
</dbReference>
<dbReference type="PROSITE" id="PS51782">
    <property type="entry name" value="LYSM"/>
    <property type="match status" value="1"/>
</dbReference>
<organism evidence="4 5">
    <name type="scientific">candidate division Kazan bacterium GW2011_GWB1_52_7</name>
    <dbReference type="NCBI Taxonomy" id="1620414"/>
    <lineage>
        <taxon>Bacteria</taxon>
        <taxon>Bacteria division Kazan-3B-28</taxon>
    </lineage>
</organism>
<evidence type="ECO:0000259" key="3">
    <source>
        <dbReference type="PROSITE" id="PS51782"/>
    </source>
</evidence>
<evidence type="ECO:0000313" key="5">
    <source>
        <dbReference type="Proteomes" id="UP000034913"/>
    </source>
</evidence>
<comment type="caution">
    <text evidence="4">The sequence shown here is derived from an EMBL/GenBank/DDBJ whole genome shotgun (WGS) entry which is preliminary data.</text>
</comment>
<dbReference type="InterPro" id="IPR036779">
    <property type="entry name" value="LysM_dom_sf"/>
</dbReference>
<dbReference type="Proteomes" id="UP000034913">
    <property type="component" value="Unassembled WGS sequence"/>
</dbReference>
<dbReference type="SUPFAM" id="SSF54106">
    <property type="entry name" value="LysM domain"/>
    <property type="match status" value="1"/>
</dbReference>
<keyword evidence="1" id="KW-0472">Membrane</keyword>
<feature type="signal peptide" evidence="2">
    <location>
        <begin position="1"/>
        <end position="27"/>
    </location>
</feature>
<name>A0A0G2A327_UNCK3</name>
<keyword evidence="2" id="KW-0732">Signal</keyword>
<sequence>MTVKTKFFSGGLLGIILLTSLSTPVVALEAGGAGIAPANPRPDEPLSSSWFIYEVNPGDVLEDDVWVLNTSDKPLKISIDAVDAMSLGGGGFGLLDRFQPNPNLGDWVTLEARELEVAPKSKTKVHFKITVPADPEVGDHIGGLVVMKMDSAPDAVSKSGGATVNIRTRVGARIYLTVLGDIHRGWKILGKSFFGRGDKMVLRFKVANSGNVRARFQGDVRIYGLFGLYDKWPDLDVGEIWPGKTNLQEIVWPGKPRPIFGPYLMIATIKDTYTPILETSTIPPAPKPVTVWAITFFIPYLQSLILLFLVFIVWFIIQLRRWRRMVRLARTEVVAYKLKKGDHLMDIAAKYDINWKFLAQLNDIKPPYSLHGLTTVYVPDARGARRNIPLPRFWGPLFASLTRWLKWFKTAKPYQVIVVEKGDTKKVIENFTGLTWAEILRYNKFPATTKPKIGLEMKIPAKRRRR</sequence>
<dbReference type="Pfam" id="PF01476">
    <property type="entry name" value="LysM"/>
    <property type="match status" value="2"/>
</dbReference>